<dbReference type="GeneID" id="36591857"/>
<dbReference type="SUPFAM" id="SSF52540">
    <property type="entry name" value="P-loop containing nucleoside triphosphate hydrolases"/>
    <property type="match status" value="1"/>
</dbReference>
<dbReference type="RefSeq" id="XP_024730804.1">
    <property type="nucleotide sequence ID" value="XM_024883780.1"/>
</dbReference>
<proteinExistence type="predicted"/>
<dbReference type="AlphaFoldDB" id="A0A2J6ST22"/>
<dbReference type="OrthoDB" id="10264655at2759"/>
<organism evidence="2 3">
    <name type="scientific">Hyaloscypha bicolor E</name>
    <dbReference type="NCBI Taxonomy" id="1095630"/>
    <lineage>
        <taxon>Eukaryota</taxon>
        <taxon>Fungi</taxon>
        <taxon>Dikarya</taxon>
        <taxon>Ascomycota</taxon>
        <taxon>Pezizomycotina</taxon>
        <taxon>Leotiomycetes</taxon>
        <taxon>Helotiales</taxon>
        <taxon>Hyaloscyphaceae</taxon>
        <taxon>Hyaloscypha</taxon>
        <taxon>Hyaloscypha bicolor</taxon>
    </lineage>
</organism>
<feature type="region of interest" description="Disordered" evidence="1">
    <location>
        <begin position="206"/>
        <end position="232"/>
    </location>
</feature>
<feature type="compositionally biased region" description="Polar residues" evidence="1">
    <location>
        <begin position="222"/>
        <end position="231"/>
    </location>
</feature>
<dbReference type="Gene3D" id="3.40.50.300">
    <property type="entry name" value="P-loop containing nucleotide triphosphate hydrolases"/>
    <property type="match status" value="2"/>
</dbReference>
<sequence length="494" mass="54547">MAAQQHPFTIAISGCSSAGKSTLAFLLAEIFSGTEASSSGTVPIIHGDEFFMPKHLCPLVAFTSTPKDTAFCQLSLKEDEIGEYIVAWNGTRANDPFMTHTPATTTNVPSYAGLIASQSSKDTQNGHLELEANDLLPSNHSIKTTFSVASTLHEGGRTKVFTISGPNTDCDEAVNFVRMFQALKETSMCDVETVAKNLGIMSIHGHEAKSDTDSEGGGAPLSRQTSGQQSDGGVALVPKFEYIEDLAPPHSHLVTNIDTLKAEYGELINAMKEQVRGFFIQSAASCHTEKLKLPKMVIIESFLLLSDPAIISLGDNNPNTTRLLQVFHTFLQKMQYLSTRLADRGDIDEELEQEREGHEKNIQTINGVCKRGMMERFHCKLWLSTSEHAAKTRRFERAAYLDRSEGGLREPGQLWKTEGYFDQITWTNHLDSHKWLIGEDGGDEIVSELGAYKAGIHLRAQDLRVEDTVRWAVGIILDEMKKLSGLVRKRTAEK</sequence>
<evidence type="ECO:0000256" key="1">
    <source>
        <dbReference type="SAM" id="MobiDB-lite"/>
    </source>
</evidence>
<dbReference type="STRING" id="1095630.A0A2J6ST22"/>
<protein>
    <recommendedName>
        <fullName evidence="4">P-loop containing nucleoside triphosphate hydrolase protein</fullName>
    </recommendedName>
</protein>
<name>A0A2J6ST22_9HELO</name>
<evidence type="ECO:0000313" key="2">
    <source>
        <dbReference type="EMBL" id="PMD53900.1"/>
    </source>
</evidence>
<reference evidence="2 3" key="1">
    <citation type="submission" date="2016-04" db="EMBL/GenBank/DDBJ databases">
        <title>A degradative enzymes factory behind the ericoid mycorrhizal symbiosis.</title>
        <authorList>
            <consortium name="DOE Joint Genome Institute"/>
            <person name="Martino E."/>
            <person name="Morin E."/>
            <person name="Grelet G."/>
            <person name="Kuo A."/>
            <person name="Kohler A."/>
            <person name="Daghino S."/>
            <person name="Barry K."/>
            <person name="Choi C."/>
            <person name="Cichocki N."/>
            <person name="Clum A."/>
            <person name="Copeland A."/>
            <person name="Hainaut M."/>
            <person name="Haridas S."/>
            <person name="Labutti K."/>
            <person name="Lindquist E."/>
            <person name="Lipzen A."/>
            <person name="Khouja H.-R."/>
            <person name="Murat C."/>
            <person name="Ohm R."/>
            <person name="Olson A."/>
            <person name="Spatafora J."/>
            <person name="Veneault-Fourrey C."/>
            <person name="Henrissat B."/>
            <person name="Grigoriev I."/>
            <person name="Martin F."/>
            <person name="Perotto S."/>
        </authorList>
    </citation>
    <scope>NUCLEOTIDE SEQUENCE [LARGE SCALE GENOMIC DNA]</scope>
    <source>
        <strain evidence="2 3">E</strain>
    </source>
</reference>
<accession>A0A2J6ST22</accession>
<dbReference type="Proteomes" id="UP000235371">
    <property type="component" value="Unassembled WGS sequence"/>
</dbReference>
<dbReference type="EMBL" id="KZ613866">
    <property type="protein sequence ID" value="PMD53900.1"/>
    <property type="molecule type" value="Genomic_DNA"/>
</dbReference>
<gene>
    <name evidence="2" type="ORF">K444DRAFT_634711</name>
</gene>
<dbReference type="InterPro" id="IPR027417">
    <property type="entry name" value="P-loop_NTPase"/>
</dbReference>
<keyword evidence="3" id="KW-1185">Reference proteome</keyword>
<dbReference type="InParanoid" id="A0A2J6ST22"/>
<evidence type="ECO:0008006" key="4">
    <source>
        <dbReference type="Google" id="ProtNLM"/>
    </source>
</evidence>
<evidence type="ECO:0000313" key="3">
    <source>
        <dbReference type="Proteomes" id="UP000235371"/>
    </source>
</evidence>